<dbReference type="RefSeq" id="WP_366924642.1">
    <property type="nucleotide sequence ID" value="NZ_CP121694.1"/>
</dbReference>
<dbReference type="SUPFAM" id="SSF52540">
    <property type="entry name" value="P-loop containing nucleoside triphosphate hydrolases"/>
    <property type="match status" value="1"/>
</dbReference>
<dbReference type="Proteomes" id="UP001329915">
    <property type="component" value="Chromosome"/>
</dbReference>
<sequence length="337" mass="38706">MDKRVIFAAAGSGKTTYIVNGLSDQRRSLIVTYTKGNYANMLKKICVKFDGKWPENITLMTYFSFLYGFCYRPFLSDKVKAKGLLYEANPNRYAKQDQPQYYLSKGRYLYSNRLSLLLEKAQILDDIKARIKTYFDEFIIDEVQDISGRDFSFLEQLMTTDVDMLFVGDFYQHTFDTSRDGNVNKSLYDDKAAYEAHFASKGCSIDNTTLKNSWRCSKNVCAYIRSNIGIDIYSNRPDTDNTSIEFVSDVDLIGRIFNDNQIIKLHYQNGSKAGISHKNWGETKGEDHYQDVCVLLNKTTASKRKSDKLSELPPSTKNKLYVAITRARSNVYLIDES</sequence>
<reference evidence="1 2" key="1">
    <citation type="submission" date="2023-04" db="EMBL/GenBank/DDBJ databases">
        <authorList>
            <person name="Hsu D."/>
        </authorList>
    </citation>
    <scope>NUCLEOTIDE SEQUENCE [LARGE SCALE GENOMIC DNA]</scope>
    <source>
        <strain evidence="1 2">MK1</strain>
    </source>
</reference>
<evidence type="ECO:0000313" key="2">
    <source>
        <dbReference type="Proteomes" id="UP001329915"/>
    </source>
</evidence>
<keyword evidence="2" id="KW-1185">Reference proteome</keyword>
<gene>
    <name evidence="1" type="ORF">MFMK1_001634</name>
</gene>
<dbReference type="InterPro" id="IPR027417">
    <property type="entry name" value="P-loop_NTPase"/>
</dbReference>
<protein>
    <submittedName>
        <fullName evidence="1">AAA family ATPase</fullName>
    </submittedName>
</protein>
<dbReference type="EMBL" id="CP121694">
    <property type="protein sequence ID" value="WRO21813.1"/>
    <property type="molecule type" value="Genomic_DNA"/>
</dbReference>
<name>A0AAU0UMI4_9FIRM</name>
<proteinExistence type="predicted"/>
<evidence type="ECO:0000313" key="1">
    <source>
        <dbReference type="EMBL" id="WRO21813.1"/>
    </source>
</evidence>
<dbReference type="Gene3D" id="3.40.50.300">
    <property type="entry name" value="P-loop containing nucleotide triphosphate hydrolases"/>
    <property type="match status" value="1"/>
</dbReference>
<dbReference type="KEGG" id="dbc:MFMK1_001634"/>
<dbReference type="AlphaFoldDB" id="A0AAU0UMI4"/>
<accession>A0AAU0UMI4</accession>
<organism evidence="1 2">
    <name type="scientific">Metallumcola ferriviriculae</name>
    <dbReference type="NCBI Taxonomy" id="3039180"/>
    <lineage>
        <taxon>Bacteria</taxon>
        <taxon>Bacillati</taxon>
        <taxon>Bacillota</taxon>
        <taxon>Clostridia</taxon>
        <taxon>Neomoorellales</taxon>
        <taxon>Desulfitibacteraceae</taxon>
        <taxon>Metallumcola</taxon>
    </lineage>
</organism>